<dbReference type="Proteomes" id="UP000003394">
    <property type="component" value="Unassembled WGS sequence"/>
</dbReference>
<comment type="caution">
    <text evidence="1">The sequence shown here is derived from an EMBL/GenBank/DDBJ whole genome shotgun (WGS) entry which is preliminary data.</text>
</comment>
<protein>
    <submittedName>
        <fullName evidence="1">Uncharacterized protein</fullName>
    </submittedName>
</protein>
<gene>
    <name evidence="1" type="ORF">AM202_05926</name>
</gene>
<accession>A0ABP2GRE0</accession>
<reference evidence="1 2" key="1">
    <citation type="journal article" date="2010" name="Vet. Microbiol.">
        <title>Production of haemolysins by strains of the Actinobacillus minor/porcitonsillarum complex.</title>
        <authorList>
            <person name="Arya G."/>
            <person name="Niven D.F."/>
        </authorList>
    </citation>
    <scope>NUCLEOTIDE SEQUENCE [LARGE SCALE GENOMIC DNA]</scope>
    <source>
        <strain evidence="2">strain 202</strain>
    </source>
</reference>
<sequence length="80" mass="9379">MAKSANAISNDLRDLLRLKGNNECIMLRWEDFYNVCERERLADVVLDNIKNQLKKEEIHIVYGNNVILVRDFGWKIISLS</sequence>
<evidence type="ECO:0000313" key="1">
    <source>
        <dbReference type="EMBL" id="EEV24471.1"/>
    </source>
</evidence>
<organism evidence="1 2">
    <name type="scientific">Actinobacillus minor 202</name>
    <dbReference type="NCBI Taxonomy" id="591023"/>
    <lineage>
        <taxon>Bacteria</taxon>
        <taxon>Pseudomonadati</taxon>
        <taxon>Pseudomonadota</taxon>
        <taxon>Gammaproteobacteria</taxon>
        <taxon>Pasteurellales</taxon>
        <taxon>Pasteurellaceae</taxon>
        <taxon>Actinobacillus</taxon>
    </lineage>
</organism>
<proteinExistence type="predicted"/>
<dbReference type="EMBL" id="ACFT01000048">
    <property type="protein sequence ID" value="EEV24471.1"/>
    <property type="molecule type" value="Genomic_DNA"/>
</dbReference>
<name>A0ABP2GRE0_9PAST</name>
<keyword evidence="2" id="KW-1185">Reference proteome</keyword>
<dbReference type="RefSeq" id="WP_005819531.1">
    <property type="nucleotide sequence ID" value="NZ_ACFT01000048.1"/>
</dbReference>
<evidence type="ECO:0000313" key="2">
    <source>
        <dbReference type="Proteomes" id="UP000003394"/>
    </source>
</evidence>